<proteinExistence type="inferred from homology"/>
<dbReference type="GO" id="GO:0052689">
    <property type="term" value="F:carboxylic ester hydrolase activity"/>
    <property type="evidence" value="ECO:0007669"/>
    <property type="project" value="TreeGrafter"/>
</dbReference>
<evidence type="ECO:0000313" key="3">
    <source>
        <dbReference type="EMBL" id="KAF2973013.1"/>
    </source>
</evidence>
<dbReference type="EMBL" id="WUBL01000003">
    <property type="protein sequence ID" value="KAF2973013.1"/>
    <property type="molecule type" value="Genomic_DNA"/>
</dbReference>
<dbReference type="SUPFAM" id="SSF53474">
    <property type="entry name" value="alpha/beta-Hydrolases"/>
    <property type="match status" value="1"/>
</dbReference>
<dbReference type="Gene3D" id="3.40.50.1820">
    <property type="entry name" value="alpha/beta hydrolase"/>
    <property type="match status" value="1"/>
</dbReference>
<dbReference type="InterPro" id="IPR050565">
    <property type="entry name" value="LYPA1-2/EST-like"/>
</dbReference>
<keyword evidence="4" id="KW-1185">Reference proteome</keyword>
<comment type="caution">
    <text evidence="3">The sequence shown here is derived from an EMBL/GenBank/DDBJ whole genome shotgun (WGS) entry which is preliminary data.</text>
</comment>
<sequence length="305" mass="33859">MVLNESPSAAEQKARTDRATYIVEPRSKHSHTIILLHGLSSNGEKFGREFLETGKTSAGRTLLDLLPGARFIFPTAKRRRSSAFGRRKLTQWFDIARLQDPSYGKQTQLQGLAESAVEIRELIRREMEVAGVPSANIILGGISQGCAMSLSVLLSLEYPLGGYFGMCGYLPFQQDIENAINASDDGKDEDNLFAASDDEDSQPIDLVLTASNFERDLLYMDTPRDVATDRNQTASSTPIFLGHGDADEKKPYELGEAAASTMRAAGYSVEWKLYHGLGHWYRIPDEIDDIVEFIRNEVGWEMAVS</sequence>
<dbReference type="Proteomes" id="UP000481858">
    <property type="component" value="Unassembled WGS sequence"/>
</dbReference>
<name>A0A7C8N0G2_9PEZI</name>
<dbReference type="InterPro" id="IPR029058">
    <property type="entry name" value="AB_hydrolase_fold"/>
</dbReference>
<comment type="similarity">
    <text evidence="1">Belongs to the AB hydrolase superfamily. AB hydrolase 2 family.</text>
</comment>
<evidence type="ECO:0000259" key="2">
    <source>
        <dbReference type="Pfam" id="PF02230"/>
    </source>
</evidence>
<dbReference type="GO" id="GO:0008474">
    <property type="term" value="F:palmitoyl-(protein) hydrolase activity"/>
    <property type="evidence" value="ECO:0007669"/>
    <property type="project" value="TreeGrafter"/>
</dbReference>
<dbReference type="InterPro" id="IPR003140">
    <property type="entry name" value="PLipase/COase/thioEstase"/>
</dbReference>
<protein>
    <recommendedName>
        <fullName evidence="2">Phospholipase/carboxylesterase/thioesterase domain-containing protein</fullName>
    </recommendedName>
</protein>
<dbReference type="Pfam" id="PF02230">
    <property type="entry name" value="Abhydrolase_2"/>
    <property type="match status" value="2"/>
</dbReference>
<dbReference type="PANTHER" id="PTHR10655:SF63">
    <property type="entry name" value="PHOSPHOLIPASE_CARBOXYLESTERASE_THIOESTERASE DOMAIN-CONTAINING PROTEIN"/>
    <property type="match status" value="1"/>
</dbReference>
<reference evidence="3 4" key="1">
    <citation type="submission" date="2019-12" db="EMBL/GenBank/DDBJ databases">
        <title>Draft genome sequence of the ascomycete Xylaria multiplex DSM 110363.</title>
        <authorList>
            <person name="Buettner E."/>
            <person name="Kellner H."/>
        </authorList>
    </citation>
    <scope>NUCLEOTIDE SEQUENCE [LARGE SCALE GENOMIC DNA]</scope>
    <source>
        <strain evidence="3 4">DSM 110363</strain>
    </source>
</reference>
<dbReference type="GO" id="GO:0005737">
    <property type="term" value="C:cytoplasm"/>
    <property type="evidence" value="ECO:0007669"/>
    <property type="project" value="TreeGrafter"/>
</dbReference>
<dbReference type="AlphaFoldDB" id="A0A7C8N0G2"/>
<dbReference type="PANTHER" id="PTHR10655">
    <property type="entry name" value="LYSOPHOSPHOLIPASE-RELATED"/>
    <property type="match status" value="1"/>
</dbReference>
<gene>
    <name evidence="3" type="ORF">GQX73_g528</name>
</gene>
<dbReference type="OrthoDB" id="2418081at2759"/>
<feature type="domain" description="Phospholipase/carboxylesterase/thioesterase" evidence="2">
    <location>
        <begin position="21"/>
        <end position="183"/>
    </location>
</feature>
<dbReference type="InParanoid" id="A0A7C8N0G2"/>
<evidence type="ECO:0000256" key="1">
    <source>
        <dbReference type="ARBA" id="ARBA00006499"/>
    </source>
</evidence>
<organism evidence="3 4">
    <name type="scientific">Xylaria multiplex</name>
    <dbReference type="NCBI Taxonomy" id="323545"/>
    <lineage>
        <taxon>Eukaryota</taxon>
        <taxon>Fungi</taxon>
        <taxon>Dikarya</taxon>
        <taxon>Ascomycota</taxon>
        <taxon>Pezizomycotina</taxon>
        <taxon>Sordariomycetes</taxon>
        <taxon>Xylariomycetidae</taxon>
        <taxon>Xylariales</taxon>
        <taxon>Xylariaceae</taxon>
        <taxon>Xylaria</taxon>
    </lineage>
</organism>
<feature type="domain" description="Phospholipase/carboxylesterase/thioesterase" evidence="2">
    <location>
        <begin position="226"/>
        <end position="295"/>
    </location>
</feature>
<evidence type="ECO:0000313" key="4">
    <source>
        <dbReference type="Proteomes" id="UP000481858"/>
    </source>
</evidence>
<accession>A0A7C8N0G2</accession>